<evidence type="ECO:0000256" key="2">
    <source>
        <dbReference type="ARBA" id="ARBA00004202"/>
    </source>
</evidence>
<evidence type="ECO:0000256" key="4">
    <source>
        <dbReference type="ARBA" id="ARBA00022448"/>
    </source>
</evidence>
<dbReference type="PROSITE" id="PS50928">
    <property type="entry name" value="ABC_TM1"/>
    <property type="match status" value="1"/>
</dbReference>
<protein>
    <submittedName>
        <fullName evidence="16">Dipeptide/oligopeptide/nickel ABC transporter permease/ATP-binding protein</fullName>
    </submittedName>
</protein>
<evidence type="ECO:0000256" key="1">
    <source>
        <dbReference type="ARBA" id="ARBA00004141"/>
    </source>
</evidence>
<dbReference type="PANTHER" id="PTHR43297">
    <property type="entry name" value="OLIGOPEPTIDE TRANSPORT ATP-BINDING PROTEIN APPD"/>
    <property type="match status" value="1"/>
</dbReference>
<dbReference type="InterPro" id="IPR025966">
    <property type="entry name" value="OppC_N"/>
</dbReference>
<accession>A0ABP7BQE8</accession>
<dbReference type="InterPro" id="IPR003593">
    <property type="entry name" value="AAA+_ATPase"/>
</dbReference>
<dbReference type="InterPro" id="IPR017871">
    <property type="entry name" value="ABC_transporter-like_CS"/>
</dbReference>
<keyword evidence="17" id="KW-1185">Reference proteome</keyword>
<dbReference type="CDD" id="cd03257">
    <property type="entry name" value="ABC_NikE_OppD_transporters"/>
    <property type="match status" value="1"/>
</dbReference>
<dbReference type="SUPFAM" id="SSF161098">
    <property type="entry name" value="MetI-like"/>
    <property type="match status" value="1"/>
</dbReference>
<dbReference type="RefSeq" id="WP_345147828.1">
    <property type="nucleotide sequence ID" value="NZ_BAABEO010000002.1"/>
</dbReference>
<sequence length="581" mass="61041">MSIQAASPPTPAFRKLRQLSALVDLRHNAVPAISLAFILLVSLAVVLADVLAPYDPLHQDLPAALSGPSAAHWLGTDTLGRDVLSRLLHGGQPALAGVVLALGVFTACGTALGILAGYLGGWVDRCVGIVVDMFMALPNMVIILAVLAVFSQSQTASMITLGVLASGNLIRIVRSSVLALKEELYVSAAVVSGLTDARIMARHILPGLIGPVLVQLSIFSGVALSVQTGLGFLGVASKPPAPSWGGMVGEAAEVMSAHGFFLLVTGGIITLLTFAFGFLGDGLRDLAAETKKQPAASLFRKPAARGGLSALPPAPVPGARLSVQDYCVGFHSDGGVKETVRNLNWAIQPGEILGLVGESGSGKTVTALSLLGLLPSNGEVTGGRAYLDGKDISGLSETQYEDIRGKEIGLISQEPMVALDPSFTIGDQLTEVLRLHHRENRQALKARALDLLHQVQLPQPEGLLSKYPHELSGGMIQRVVIAIALAGSPKLLIADELTTALDVTVQAEILDLLRDLRDRTGMSIIVVTHDLGVVADLCDRVLIMSQGEIVEQGGTEDIFYSPTRDYTKKLISSTPNLVKAL</sequence>
<dbReference type="EMBL" id="BAABEO010000002">
    <property type="protein sequence ID" value="GAA3666995.1"/>
    <property type="molecule type" value="Genomic_DNA"/>
</dbReference>
<feature type="transmembrane region" description="Helical" evidence="13">
    <location>
        <begin position="255"/>
        <end position="279"/>
    </location>
</feature>
<dbReference type="Gene3D" id="1.10.3720.10">
    <property type="entry name" value="MetI-like"/>
    <property type="match status" value="1"/>
</dbReference>
<keyword evidence="6" id="KW-0997">Cell inner membrane</keyword>
<dbReference type="Pfam" id="PF12911">
    <property type="entry name" value="OppC_N"/>
    <property type="match status" value="1"/>
</dbReference>
<comment type="subcellular location">
    <subcellularLocation>
        <location evidence="13">Cell membrane</location>
        <topology evidence="13">Multi-pass membrane protein</topology>
    </subcellularLocation>
    <subcellularLocation>
        <location evidence="2">Cell membrane</location>
        <topology evidence="2">Peripheral membrane protein</topology>
    </subcellularLocation>
    <subcellularLocation>
        <location evidence="1">Membrane</location>
        <topology evidence="1">Multi-pass membrane protein</topology>
    </subcellularLocation>
</comment>
<feature type="transmembrane region" description="Helical" evidence="13">
    <location>
        <begin position="29"/>
        <end position="52"/>
    </location>
</feature>
<comment type="caution">
    <text evidence="16">The sequence shown here is derived from an EMBL/GenBank/DDBJ whole genome shotgun (WGS) entry which is preliminary data.</text>
</comment>
<reference evidence="17" key="1">
    <citation type="journal article" date="2019" name="Int. J. Syst. Evol. Microbiol.">
        <title>The Global Catalogue of Microorganisms (GCM) 10K type strain sequencing project: providing services to taxonomists for standard genome sequencing and annotation.</title>
        <authorList>
            <consortium name="The Broad Institute Genomics Platform"/>
            <consortium name="The Broad Institute Genome Sequencing Center for Infectious Disease"/>
            <person name="Wu L."/>
            <person name="Ma J."/>
        </authorList>
    </citation>
    <scope>NUCLEOTIDE SEQUENCE [LARGE SCALE GENOMIC DNA]</scope>
    <source>
        <strain evidence="17">JCM 30742</strain>
    </source>
</reference>
<evidence type="ECO:0000259" key="15">
    <source>
        <dbReference type="PROSITE" id="PS50928"/>
    </source>
</evidence>
<gene>
    <name evidence="16" type="ORF">GCM10023081_02270</name>
</gene>
<dbReference type="PROSITE" id="PS00211">
    <property type="entry name" value="ABC_TRANSPORTER_1"/>
    <property type="match status" value="1"/>
</dbReference>
<dbReference type="InterPro" id="IPR027417">
    <property type="entry name" value="P-loop_NTPase"/>
</dbReference>
<keyword evidence="12 13" id="KW-0472">Membrane</keyword>
<dbReference type="CDD" id="cd06261">
    <property type="entry name" value="TM_PBP2"/>
    <property type="match status" value="1"/>
</dbReference>
<dbReference type="Gene3D" id="3.40.50.300">
    <property type="entry name" value="P-loop containing nucleotide triphosphate hydrolases"/>
    <property type="match status" value="1"/>
</dbReference>
<evidence type="ECO:0000259" key="14">
    <source>
        <dbReference type="PROSITE" id="PS50893"/>
    </source>
</evidence>
<evidence type="ECO:0000256" key="13">
    <source>
        <dbReference type="RuleBase" id="RU363032"/>
    </source>
</evidence>
<evidence type="ECO:0000256" key="8">
    <source>
        <dbReference type="ARBA" id="ARBA00022741"/>
    </source>
</evidence>
<evidence type="ECO:0000256" key="3">
    <source>
        <dbReference type="ARBA" id="ARBA00005417"/>
    </source>
</evidence>
<dbReference type="InterPro" id="IPR035906">
    <property type="entry name" value="MetI-like_sf"/>
</dbReference>
<comment type="similarity">
    <text evidence="13">Belongs to the binding-protein-dependent transport system permease family.</text>
</comment>
<dbReference type="InterPro" id="IPR000515">
    <property type="entry name" value="MetI-like"/>
</dbReference>
<keyword evidence="9" id="KW-0067">ATP-binding</keyword>
<evidence type="ECO:0000313" key="16">
    <source>
        <dbReference type="EMBL" id="GAA3666995.1"/>
    </source>
</evidence>
<name>A0ABP7BQE8_9MICC</name>
<keyword evidence="4 13" id="KW-0813">Transport</keyword>
<dbReference type="Pfam" id="PF00005">
    <property type="entry name" value="ABC_tran"/>
    <property type="match status" value="1"/>
</dbReference>
<dbReference type="Pfam" id="PF00528">
    <property type="entry name" value="BPD_transp_1"/>
    <property type="match status" value="1"/>
</dbReference>
<proteinExistence type="inferred from homology"/>
<feature type="transmembrane region" description="Helical" evidence="13">
    <location>
        <begin position="126"/>
        <end position="150"/>
    </location>
</feature>
<organism evidence="16 17">
    <name type="scientific">Arthrobacter ginkgonis</name>
    <dbReference type="NCBI Taxonomy" id="1630594"/>
    <lineage>
        <taxon>Bacteria</taxon>
        <taxon>Bacillati</taxon>
        <taxon>Actinomycetota</taxon>
        <taxon>Actinomycetes</taxon>
        <taxon>Micrococcales</taxon>
        <taxon>Micrococcaceae</taxon>
        <taxon>Arthrobacter</taxon>
    </lineage>
</organism>
<evidence type="ECO:0000256" key="5">
    <source>
        <dbReference type="ARBA" id="ARBA00022475"/>
    </source>
</evidence>
<comment type="similarity">
    <text evidence="3">Belongs to the ABC transporter superfamily.</text>
</comment>
<feature type="transmembrane region" description="Helical" evidence="13">
    <location>
        <begin position="94"/>
        <end position="119"/>
    </location>
</feature>
<evidence type="ECO:0000256" key="12">
    <source>
        <dbReference type="ARBA" id="ARBA00023136"/>
    </source>
</evidence>
<keyword evidence="11 13" id="KW-1133">Transmembrane helix</keyword>
<dbReference type="SMART" id="SM00382">
    <property type="entry name" value="AAA"/>
    <property type="match status" value="1"/>
</dbReference>
<keyword evidence="10" id="KW-1278">Translocase</keyword>
<evidence type="ECO:0000256" key="7">
    <source>
        <dbReference type="ARBA" id="ARBA00022692"/>
    </source>
</evidence>
<evidence type="ECO:0000256" key="9">
    <source>
        <dbReference type="ARBA" id="ARBA00022840"/>
    </source>
</evidence>
<feature type="domain" description="ABC transporter" evidence="14">
    <location>
        <begin position="323"/>
        <end position="571"/>
    </location>
</feature>
<keyword evidence="8" id="KW-0547">Nucleotide-binding</keyword>
<feature type="domain" description="ABC transmembrane type-1" evidence="15">
    <location>
        <begin position="95"/>
        <end position="280"/>
    </location>
</feature>
<evidence type="ECO:0000256" key="11">
    <source>
        <dbReference type="ARBA" id="ARBA00022989"/>
    </source>
</evidence>
<dbReference type="Proteomes" id="UP001500752">
    <property type="component" value="Unassembled WGS sequence"/>
</dbReference>
<evidence type="ECO:0000313" key="17">
    <source>
        <dbReference type="Proteomes" id="UP001500752"/>
    </source>
</evidence>
<keyword evidence="7 13" id="KW-0812">Transmembrane</keyword>
<dbReference type="SUPFAM" id="SSF52540">
    <property type="entry name" value="P-loop containing nucleoside triphosphate hydrolases"/>
    <property type="match status" value="1"/>
</dbReference>
<dbReference type="PROSITE" id="PS50893">
    <property type="entry name" value="ABC_TRANSPORTER_2"/>
    <property type="match status" value="1"/>
</dbReference>
<dbReference type="InterPro" id="IPR003439">
    <property type="entry name" value="ABC_transporter-like_ATP-bd"/>
</dbReference>
<feature type="transmembrane region" description="Helical" evidence="13">
    <location>
        <begin position="208"/>
        <end position="235"/>
    </location>
</feature>
<evidence type="ECO:0000256" key="10">
    <source>
        <dbReference type="ARBA" id="ARBA00022967"/>
    </source>
</evidence>
<dbReference type="PANTHER" id="PTHR43297:SF14">
    <property type="entry name" value="ATPASE AAA-TYPE CORE DOMAIN-CONTAINING PROTEIN"/>
    <property type="match status" value="1"/>
</dbReference>
<evidence type="ECO:0000256" key="6">
    <source>
        <dbReference type="ARBA" id="ARBA00022519"/>
    </source>
</evidence>
<dbReference type="InterPro" id="IPR050388">
    <property type="entry name" value="ABC_Ni/Peptide_Import"/>
</dbReference>
<keyword evidence="5" id="KW-1003">Cell membrane</keyword>